<evidence type="ECO:0008006" key="4">
    <source>
        <dbReference type="Google" id="ProtNLM"/>
    </source>
</evidence>
<dbReference type="PANTHER" id="PTHR28027:SF1">
    <property type="entry name" value="CAMP INDEPENDENT REGULATORY PROTEIN (AFU_ORTHOLOGUE AFUA_3G09640)"/>
    <property type="match status" value="1"/>
</dbReference>
<dbReference type="Proteomes" id="UP000076722">
    <property type="component" value="Unassembled WGS sequence"/>
</dbReference>
<name>A0A164NEW8_9AGAM</name>
<accession>A0A164NEW8</accession>
<evidence type="ECO:0000313" key="3">
    <source>
        <dbReference type="Proteomes" id="UP000076722"/>
    </source>
</evidence>
<dbReference type="AlphaFoldDB" id="A0A164NEW8"/>
<feature type="region of interest" description="Disordered" evidence="1">
    <location>
        <begin position="93"/>
        <end position="138"/>
    </location>
</feature>
<dbReference type="EMBL" id="KV419446">
    <property type="protein sequence ID" value="KZS87643.1"/>
    <property type="molecule type" value="Genomic_DNA"/>
</dbReference>
<evidence type="ECO:0000313" key="2">
    <source>
        <dbReference type="EMBL" id="KZS87643.1"/>
    </source>
</evidence>
<dbReference type="GO" id="GO:0003677">
    <property type="term" value="F:DNA binding"/>
    <property type="evidence" value="ECO:0007669"/>
    <property type="project" value="TreeGrafter"/>
</dbReference>
<feature type="compositionally biased region" description="Polar residues" evidence="1">
    <location>
        <begin position="209"/>
        <end position="226"/>
    </location>
</feature>
<dbReference type="OrthoDB" id="5572844at2759"/>
<reference evidence="2 3" key="1">
    <citation type="journal article" date="2016" name="Mol. Biol. Evol.">
        <title>Comparative Genomics of Early-Diverging Mushroom-Forming Fungi Provides Insights into the Origins of Lignocellulose Decay Capabilities.</title>
        <authorList>
            <person name="Nagy L.G."/>
            <person name="Riley R."/>
            <person name="Tritt A."/>
            <person name="Adam C."/>
            <person name="Daum C."/>
            <person name="Floudas D."/>
            <person name="Sun H."/>
            <person name="Yadav J.S."/>
            <person name="Pangilinan J."/>
            <person name="Larsson K.H."/>
            <person name="Matsuura K."/>
            <person name="Barry K."/>
            <person name="Labutti K."/>
            <person name="Kuo R."/>
            <person name="Ohm R.A."/>
            <person name="Bhattacharya S.S."/>
            <person name="Shirouzu T."/>
            <person name="Yoshinaga Y."/>
            <person name="Martin F.M."/>
            <person name="Grigoriev I.V."/>
            <person name="Hibbett D.S."/>
        </authorList>
    </citation>
    <scope>NUCLEOTIDE SEQUENCE [LARGE SCALE GENOMIC DNA]</scope>
    <source>
        <strain evidence="2 3">HHB9708</strain>
    </source>
</reference>
<feature type="region of interest" description="Disordered" evidence="1">
    <location>
        <begin position="189"/>
        <end position="334"/>
    </location>
</feature>
<feature type="compositionally biased region" description="Low complexity" evidence="1">
    <location>
        <begin position="254"/>
        <end position="267"/>
    </location>
</feature>
<organism evidence="2 3">
    <name type="scientific">Sistotremastrum niveocremeum HHB9708</name>
    <dbReference type="NCBI Taxonomy" id="1314777"/>
    <lineage>
        <taxon>Eukaryota</taxon>
        <taxon>Fungi</taxon>
        <taxon>Dikarya</taxon>
        <taxon>Basidiomycota</taxon>
        <taxon>Agaricomycotina</taxon>
        <taxon>Agaricomycetes</taxon>
        <taxon>Sistotremastrales</taxon>
        <taxon>Sistotremastraceae</taxon>
        <taxon>Sertulicium</taxon>
        <taxon>Sertulicium niveocremeum</taxon>
    </lineage>
</organism>
<feature type="compositionally biased region" description="Polar residues" evidence="1">
    <location>
        <begin position="125"/>
        <end position="134"/>
    </location>
</feature>
<dbReference type="PANTHER" id="PTHR28027">
    <property type="entry name" value="TRANSCRIPTIONAL REGULATOR MIT1"/>
    <property type="match status" value="1"/>
</dbReference>
<keyword evidence="3" id="KW-1185">Reference proteome</keyword>
<sequence>MKIQCTHTALHIRNVQDAAIIFEAVRLGILPLIQRRLSAAERDLLKSGDVFVWEEADHKKGLERWTDGRRWSQSRMRNEFLYYDEKLPTTQAEKEAKAVRRAAAESGNPSKSPPTRRSDRPTKPNGLTKQTYSTIVRRKSPGGAKKWHLVAYFATSQLHHLSVIDDYEYLRGIQIPEGIFLSGRAASAYHPSDDNNSTSDEESVPPTPFSSTSRNILASPTMNNSAGDLGRMRPRWVSDTSGSYSPIANPQFHPLPNGGPLNPSPLLRSHSDPHPNVGLPSILPGGDGSYPTRSGTYPTTQPPTLPTLQTGSRSQYGLPAPLTPGGSYSQNPYKPLTVEDRKALEAFQIRL</sequence>
<feature type="compositionally biased region" description="Polar residues" evidence="1">
    <location>
        <begin position="238"/>
        <end position="248"/>
    </location>
</feature>
<protein>
    <recommendedName>
        <fullName evidence="4">cAMP-independent regulatory protein pac2</fullName>
    </recommendedName>
</protein>
<gene>
    <name evidence="2" type="ORF">SISNIDRAFT_498367</name>
</gene>
<proteinExistence type="predicted"/>
<dbReference type="InterPro" id="IPR018608">
    <property type="entry name" value="Gti1/Pac2"/>
</dbReference>
<dbReference type="Pfam" id="PF09729">
    <property type="entry name" value="Gti1_Pac2"/>
    <property type="match status" value="1"/>
</dbReference>
<evidence type="ECO:0000256" key="1">
    <source>
        <dbReference type="SAM" id="MobiDB-lite"/>
    </source>
</evidence>